<dbReference type="RefSeq" id="WP_126164162.1">
    <property type="nucleotide sequence ID" value="NZ_RQPJ01000022.1"/>
</dbReference>
<dbReference type="Gene3D" id="2.40.160.130">
    <property type="entry name" value="Capsule assembly protein Wzi"/>
    <property type="match status" value="1"/>
</dbReference>
<evidence type="ECO:0000313" key="1">
    <source>
        <dbReference type="EMBL" id="RTE51708.1"/>
    </source>
</evidence>
<proteinExistence type="predicted"/>
<accession>A0A3S0ABM2</accession>
<evidence type="ECO:0000313" key="2">
    <source>
        <dbReference type="Proteomes" id="UP000267585"/>
    </source>
</evidence>
<dbReference type="EMBL" id="RQPJ01000022">
    <property type="protein sequence ID" value="RTE51708.1"/>
    <property type="molecule type" value="Genomic_DNA"/>
</dbReference>
<dbReference type="InterPro" id="IPR026950">
    <property type="entry name" value="Caps_assemb_Wzi"/>
</dbReference>
<organism evidence="1 2">
    <name type="scientific">Arenibacter aquaticus</name>
    <dbReference type="NCBI Taxonomy" id="2489054"/>
    <lineage>
        <taxon>Bacteria</taxon>
        <taxon>Pseudomonadati</taxon>
        <taxon>Bacteroidota</taxon>
        <taxon>Flavobacteriia</taxon>
        <taxon>Flavobacteriales</taxon>
        <taxon>Flavobacteriaceae</taxon>
        <taxon>Arenibacter</taxon>
    </lineage>
</organism>
<dbReference type="Proteomes" id="UP000267585">
    <property type="component" value="Unassembled WGS sequence"/>
</dbReference>
<dbReference type="AlphaFoldDB" id="A0A3S0ABM2"/>
<dbReference type="Pfam" id="PF14052">
    <property type="entry name" value="Caps_assemb_Wzi"/>
    <property type="match status" value="1"/>
</dbReference>
<reference evidence="1 2" key="1">
    <citation type="submission" date="2018-11" db="EMBL/GenBank/DDBJ databases">
        <title>Arenibacter aquaticus sp.nov., a marine bacterium isolated from surface seawater in the South China Sea.</title>
        <authorList>
            <person name="Guo J."/>
            <person name="Sun J."/>
        </authorList>
    </citation>
    <scope>NUCLEOTIDE SEQUENCE [LARGE SCALE GENOMIC DNA]</scope>
    <source>
        <strain evidence="1 2">GUO666</strain>
    </source>
</reference>
<dbReference type="InterPro" id="IPR038636">
    <property type="entry name" value="Wzi_sf"/>
</dbReference>
<protein>
    <recommendedName>
        <fullName evidence="3">Capsule assembly Wzi family protein</fullName>
    </recommendedName>
</protein>
<sequence length="460" mass="52434">MIKKLGVLLTFTILPLLVKSQDHFITDLGLRALIHGEENSFWSHSNTNGLVDKSTWLLGTVNTEYSTYLSEHSRLAFGGGIYYALNQEQEDGAAINQYYGVYELYNFGLTLGAKQRPLKRMGLSSVGGDILWSNNARPLPGVEVATIIPLRISNVISLDGAFGHYLLNDDRVVDKARIHHKELTFNFNTSRNSVLSLGLHHYVQWGGVSETQGPQPDGIRDYLRIVFGLSGTTYSSMGDQINALGNHIGSYHLDYKYNFRNSQQLHLYYQTIFEDTSGREWQNFPDGVWGAFWSSPRNNYVKGLLYEYQHSLSHSGYAPNRGSDNYFSNGIYRSGWTYFGNVIGTPFITPNEEVTAIINNTYAAHHIGITGQLSKIGYMVKGSYVENMGRHRSRWDPTHKNIYTYLSLHYQPSKREYYGISLGTDFNDPNDNQFTLGLEYRYRFGRLDRSMEECNCRRNL</sequence>
<gene>
    <name evidence="1" type="ORF">EHW67_19875</name>
</gene>
<name>A0A3S0ABM2_9FLAO</name>
<comment type="caution">
    <text evidence="1">The sequence shown here is derived from an EMBL/GenBank/DDBJ whole genome shotgun (WGS) entry which is preliminary data.</text>
</comment>
<dbReference type="OrthoDB" id="596512at2"/>
<keyword evidence="2" id="KW-1185">Reference proteome</keyword>
<evidence type="ECO:0008006" key="3">
    <source>
        <dbReference type="Google" id="ProtNLM"/>
    </source>
</evidence>